<dbReference type="Pfam" id="PF00795">
    <property type="entry name" value="CN_hydrolase"/>
    <property type="match status" value="1"/>
</dbReference>
<comment type="caution">
    <text evidence="9">The sequence shown here is derived from an EMBL/GenBank/DDBJ whole genome shotgun (WGS) entry which is preliminary data.</text>
</comment>
<dbReference type="GO" id="GO:0003952">
    <property type="term" value="F:NAD+ synthase (glutamine-hydrolyzing) activity"/>
    <property type="evidence" value="ECO:0007669"/>
    <property type="project" value="UniProtKB-UniRule"/>
</dbReference>
<dbReference type="GO" id="GO:0004359">
    <property type="term" value="F:glutaminase activity"/>
    <property type="evidence" value="ECO:0007669"/>
    <property type="project" value="InterPro"/>
</dbReference>
<evidence type="ECO:0000313" key="10">
    <source>
        <dbReference type="Proteomes" id="UP000017819"/>
    </source>
</evidence>
<dbReference type="Gene3D" id="3.60.110.10">
    <property type="entry name" value="Carbon-nitrogen hydrolase"/>
    <property type="match status" value="1"/>
</dbReference>
<dbReference type="InterPro" id="IPR022310">
    <property type="entry name" value="NAD/GMP_synthase"/>
</dbReference>
<dbReference type="GO" id="GO:0005524">
    <property type="term" value="F:ATP binding"/>
    <property type="evidence" value="ECO:0007669"/>
    <property type="project" value="UniProtKB-UniRule"/>
</dbReference>
<evidence type="ECO:0000259" key="8">
    <source>
        <dbReference type="PROSITE" id="PS50263"/>
    </source>
</evidence>
<name>V4R9S3_9HYPH</name>
<evidence type="ECO:0000256" key="3">
    <source>
        <dbReference type="ARBA" id="ARBA00022598"/>
    </source>
</evidence>
<dbReference type="PANTHER" id="PTHR23090:SF9">
    <property type="entry name" value="GLUTAMINE-DEPENDENT NAD(+) SYNTHETASE"/>
    <property type="match status" value="1"/>
</dbReference>
<dbReference type="EMBL" id="AWXZ01000040">
    <property type="protein sequence ID" value="ESR22906.1"/>
    <property type="molecule type" value="Genomic_DNA"/>
</dbReference>
<dbReference type="UniPathway" id="UPA00253">
    <property type="reaction ID" value="UER00334"/>
</dbReference>
<dbReference type="InterPro" id="IPR003694">
    <property type="entry name" value="NAD_synthase"/>
</dbReference>
<keyword evidence="3 7" id="KW-0436">Ligase</keyword>
<dbReference type="SUPFAM" id="SSF56317">
    <property type="entry name" value="Carbon-nitrogen hydrolase"/>
    <property type="match status" value="1"/>
</dbReference>
<organism evidence="9 10">
    <name type="scientific">Lutibaculum baratangense AMV1</name>
    <dbReference type="NCBI Taxonomy" id="631454"/>
    <lineage>
        <taxon>Bacteria</taxon>
        <taxon>Pseudomonadati</taxon>
        <taxon>Pseudomonadota</taxon>
        <taxon>Alphaproteobacteria</taxon>
        <taxon>Hyphomicrobiales</taxon>
        <taxon>Tepidamorphaceae</taxon>
        <taxon>Lutibaculum</taxon>
    </lineage>
</organism>
<accession>V4R9S3</accession>
<dbReference type="CDD" id="cd07570">
    <property type="entry name" value="GAT_Gln-NAD-synth"/>
    <property type="match status" value="1"/>
</dbReference>
<dbReference type="Gene3D" id="1.10.10.1510">
    <property type="match status" value="1"/>
</dbReference>
<sequence>MTGSLAIACAQLNPTVGDLAGNLEAARAARRAAGAQGAELVVLGEFSLSGAPLEGLARQPDFLDACRGAATALAADTADGGPAVLFGVPWRDGPRVFSAACLAEGGAVSAVQRKVLLSSAEEGIFDRGELPGPIRFRDVAIGVLLGDDLATEEVAECLEETGAELLVALTASSWHPGRQDQRLNAAVARVTESVLPLVWTNLVGGQDELVFDGASFGLNRDGSLAFQMAAFAEGVSLSRWRRSGEAWSCGEGERAVLAEGNDALRLACVLGLRDFVRKSGGQRALLPLADDAEARFAAAMAVEALGAENVSGFIARGSRGVRAQTSGAEAWAASRGVAVEVVDLAEASAALEAALGVSACGDGDQEPLVALALGIAAARRDEVPVTGVSRTRLLLGATAPGARFNPLKGLYAGEVAKLAGSDPVLARLPAPGLPSWAPTGLPDTVPLDDILAALFERGLGCAEVAESAGVEPAVVRQVAARLLAAEGTRRQAAPGPTFGRRGGASDMRLPIVDRWGGAKENKDTS</sequence>
<dbReference type="eggNOG" id="COG0388">
    <property type="taxonomic scope" value="Bacteria"/>
</dbReference>
<reference evidence="9 10" key="1">
    <citation type="journal article" date="2014" name="Genome Announc.">
        <title>Draft Genome Sequence of Lutibaculum baratangense Strain AMV1T, Isolated from a Mud Volcano in Andamans, India.</title>
        <authorList>
            <person name="Singh A."/>
            <person name="Sreenivas A."/>
            <person name="Sathyanarayana Reddy G."/>
            <person name="Pinnaka A.K."/>
            <person name="Shivaji S."/>
        </authorList>
    </citation>
    <scope>NUCLEOTIDE SEQUENCE [LARGE SCALE GENOMIC DNA]</scope>
    <source>
        <strain evidence="9 10">AMV1</strain>
    </source>
</reference>
<dbReference type="InterPro" id="IPR014445">
    <property type="entry name" value="Gln-dep_NAD_synthase"/>
</dbReference>
<comment type="catalytic activity">
    <reaction evidence="7">
        <text>deamido-NAD(+) + L-glutamine + ATP + H2O = L-glutamate + AMP + diphosphate + NAD(+) + H(+)</text>
        <dbReference type="Rhea" id="RHEA:24384"/>
        <dbReference type="ChEBI" id="CHEBI:15377"/>
        <dbReference type="ChEBI" id="CHEBI:15378"/>
        <dbReference type="ChEBI" id="CHEBI:29985"/>
        <dbReference type="ChEBI" id="CHEBI:30616"/>
        <dbReference type="ChEBI" id="CHEBI:33019"/>
        <dbReference type="ChEBI" id="CHEBI:57540"/>
        <dbReference type="ChEBI" id="CHEBI:58359"/>
        <dbReference type="ChEBI" id="CHEBI:58437"/>
        <dbReference type="ChEBI" id="CHEBI:456215"/>
        <dbReference type="EC" id="6.3.5.1"/>
    </reaction>
</comment>
<evidence type="ECO:0000256" key="4">
    <source>
        <dbReference type="ARBA" id="ARBA00022741"/>
    </source>
</evidence>
<protein>
    <recommendedName>
        <fullName evidence="7">Glutamine-dependent NAD(+) synthetase</fullName>
        <ecNumber evidence="7">6.3.5.1</ecNumber>
    </recommendedName>
    <alternativeName>
        <fullName evidence="7">NAD(+) synthase [glutamine-hydrolyzing]</fullName>
    </alternativeName>
</protein>
<dbReference type="OrthoDB" id="9760188at2"/>
<dbReference type="Pfam" id="PF02540">
    <property type="entry name" value="NAD_synthase"/>
    <property type="match status" value="1"/>
</dbReference>
<dbReference type="GO" id="GO:0005737">
    <property type="term" value="C:cytoplasm"/>
    <property type="evidence" value="ECO:0007669"/>
    <property type="project" value="InterPro"/>
</dbReference>
<keyword evidence="10" id="KW-1185">Reference proteome</keyword>
<feature type="domain" description="CN hydrolase" evidence="8">
    <location>
        <begin position="5"/>
        <end position="242"/>
    </location>
</feature>
<dbReference type="PROSITE" id="PS50263">
    <property type="entry name" value="CN_HYDROLASE"/>
    <property type="match status" value="1"/>
</dbReference>
<dbReference type="PANTHER" id="PTHR23090">
    <property type="entry name" value="NH 3 /GLUTAMINE-DEPENDENT NAD + SYNTHETASE"/>
    <property type="match status" value="1"/>
</dbReference>
<evidence type="ECO:0000256" key="7">
    <source>
        <dbReference type="PIRNR" id="PIRNR006630"/>
    </source>
</evidence>
<dbReference type="InterPro" id="IPR014729">
    <property type="entry name" value="Rossmann-like_a/b/a_fold"/>
</dbReference>
<comment type="similarity">
    <text evidence="2 7">In the C-terminal section; belongs to the NAD synthetase family.</text>
</comment>
<dbReference type="PIRSF" id="PIRSF006630">
    <property type="entry name" value="NADS_GAT"/>
    <property type="match status" value="1"/>
</dbReference>
<dbReference type="Gene3D" id="3.40.50.620">
    <property type="entry name" value="HUPs"/>
    <property type="match status" value="1"/>
</dbReference>
<dbReference type="EC" id="6.3.5.1" evidence="7"/>
<evidence type="ECO:0000256" key="6">
    <source>
        <dbReference type="ARBA" id="ARBA00023027"/>
    </source>
</evidence>
<dbReference type="RefSeq" id="WP_023434152.1">
    <property type="nucleotide sequence ID" value="NZ_AWXZ01000040.1"/>
</dbReference>
<keyword evidence="4 7" id="KW-0547">Nucleotide-binding</keyword>
<dbReference type="InterPro" id="IPR036526">
    <property type="entry name" value="C-N_Hydrolase_sf"/>
</dbReference>
<dbReference type="eggNOG" id="COG0171">
    <property type="taxonomic scope" value="Bacteria"/>
</dbReference>
<evidence type="ECO:0000256" key="5">
    <source>
        <dbReference type="ARBA" id="ARBA00022840"/>
    </source>
</evidence>
<dbReference type="PATRIC" id="fig|631454.5.peg.3994"/>
<dbReference type="GO" id="GO:0009435">
    <property type="term" value="P:NAD+ biosynthetic process"/>
    <property type="evidence" value="ECO:0007669"/>
    <property type="project" value="UniProtKB-UniRule"/>
</dbReference>
<dbReference type="AlphaFoldDB" id="V4R9S3"/>
<evidence type="ECO:0000313" key="9">
    <source>
        <dbReference type="EMBL" id="ESR22906.1"/>
    </source>
</evidence>
<keyword evidence="6 7" id="KW-0520">NAD</keyword>
<dbReference type="Proteomes" id="UP000017819">
    <property type="component" value="Unassembled WGS sequence"/>
</dbReference>
<dbReference type="STRING" id="631454.N177_4043"/>
<proteinExistence type="inferred from homology"/>
<evidence type="ECO:0000256" key="2">
    <source>
        <dbReference type="ARBA" id="ARBA00007145"/>
    </source>
</evidence>
<gene>
    <name evidence="9" type="ORF">N177_4043</name>
</gene>
<keyword evidence="5 7" id="KW-0067">ATP-binding</keyword>
<comment type="pathway">
    <text evidence="1 7">Cofactor biosynthesis; NAD(+) biosynthesis; NAD(+) from deamido-NAD(+) (L-Gln route): step 1/1.</text>
</comment>
<evidence type="ECO:0000256" key="1">
    <source>
        <dbReference type="ARBA" id="ARBA00005188"/>
    </source>
</evidence>
<dbReference type="InterPro" id="IPR003010">
    <property type="entry name" value="C-N_Hydrolase"/>
</dbReference>